<evidence type="ECO:0000313" key="2">
    <source>
        <dbReference type="Proteomes" id="UP000613840"/>
    </source>
</evidence>
<dbReference type="AlphaFoldDB" id="A0A917SI09"/>
<name>A0A917SI09_9ACTN</name>
<comment type="caution">
    <text evidence="1">The sequence shown here is derived from an EMBL/GenBank/DDBJ whole genome shotgun (WGS) entry which is preliminary data.</text>
</comment>
<dbReference type="Proteomes" id="UP000613840">
    <property type="component" value="Unassembled WGS sequence"/>
</dbReference>
<organism evidence="1 2">
    <name type="scientific">Microlunatus endophyticus</name>
    <dbReference type="NCBI Taxonomy" id="1716077"/>
    <lineage>
        <taxon>Bacteria</taxon>
        <taxon>Bacillati</taxon>
        <taxon>Actinomycetota</taxon>
        <taxon>Actinomycetes</taxon>
        <taxon>Propionibacteriales</taxon>
        <taxon>Propionibacteriaceae</taxon>
        <taxon>Microlunatus</taxon>
    </lineage>
</organism>
<dbReference type="EMBL" id="BMMZ01000014">
    <property type="protein sequence ID" value="GGL79547.1"/>
    <property type="molecule type" value="Genomic_DNA"/>
</dbReference>
<protein>
    <recommendedName>
        <fullName evidence="3">ParB-like nuclease domain-containing protein</fullName>
    </recommendedName>
</protein>
<reference evidence="1" key="2">
    <citation type="submission" date="2020-09" db="EMBL/GenBank/DDBJ databases">
        <authorList>
            <person name="Sun Q."/>
            <person name="Zhou Y."/>
        </authorList>
    </citation>
    <scope>NUCLEOTIDE SEQUENCE</scope>
    <source>
        <strain evidence="1">CGMCC 4.7306</strain>
    </source>
</reference>
<proteinExistence type="predicted"/>
<keyword evidence="2" id="KW-1185">Reference proteome</keyword>
<accession>A0A917SI09</accession>
<sequence length="271" mass="30018">MRSRVQKITPDKASELLECNTSNRPLSRSVVQSFAEAMKRGDWKVTHQGVAVDTNGVLVDGQHRLAAVIEAGVSVEMTVFMDVPADTFDVLDTGKKRNAADVLAIEGEKSTMQLASMVRTVWLYDNRPDLTWAGGNASVTNHQILETLERNPKIRDFVVLGDQLSQEVGMIKSAAGAASYLVSRVNLPNKLQPWFDGVIDGAGLKRGDARLKFRNLMLNMARRQAGEVRRRRDTREHVGLYLTAFNAWAAKEPVSRLQYSARSPMPAIAKV</sequence>
<evidence type="ECO:0008006" key="3">
    <source>
        <dbReference type="Google" id="ProtNLM"/>
    </source>
</evidence>
<evidence type="ECO:0000313" key="1">
    <source>
        <dbReference type="EMBL" id="GGL79547.1"/>
    </source>
</evidence>
<reference evidence="1" key="1">
    <citation type="journal article" date="2014" name="Int. J. Syst. Evol. Microbiol.">
        <title>Complete genome sequence of Corynebacterium casei LMG S-19264T (=DSM 44701T), isolated from a smear-ripened cheese.</title>
        <authorList>
            <consortium name="US DOE Joint Genome Institute (JGI-PGF)"/>
            <person name="Walter F."/>
            <person name="Albersmeier A."/>
            <person name="Kalinowski J."/>
            <person name="Ruckert C."/>
        </authorList>
    </citation>
    <scope>NUCLEOTIDE SEQUENCE</scope>
    <source>
        <strain evidence="1">CGMCC 4.7306</strain>
    </source>
</reference>
<gene>
    <name evidence="1" type="ORF">GCM10011575_42330</name>
</gene>